<evidence type="ECO:0000256" key="2">
    <source>
        <dbReference type="ARBA" id="ARBA00013457"/>
    </source>
</evidence>
<keyword evidence="4" id="KW-0288">FMN</keyword>
<dbReference type="Proteomes" id="UP000298653">
    <property type="component" value="Chromosome"/>
</dbReference>
<dbReference type="OrthoDB" id="9778912at2"/>
<dbReference type="GO" id="GO:0018580">
    <property type="term" value="F:nitronate monooxygenase activity"/>
    <property type="evidence" value="ECO:0007669"/>
    <property type="project" value="InterPro"/>
</dbReference>
<keyword evidence="5 6" id="KW-0560">Oxidoreductase</keyword>
<evidence type="ECO:0000256" key="1">
    <source>
        <dbReference type="ARBA" id="ARBA00003535"/>
    </source>
</evidence>
<dbReference type="CDD" id="cd04730">
    <property type="entry name" value="NPD_like"/>
    <property type="match status" value="1"/>
</dbReference>
<dbReference type="PANTHER" id="PTHR32332">
    <property type="entry name" value="2-NITROPROPANE DIOXYGENASE"/>
    <property type="match status" value="1"/>
</dbReference>
<keyword evidence="7" id="KW-1185">Reference proteome</keyword>
<reference evidence="6 7" key="1">
    <citation type="submission" date="2019-05" db="EMBL/GenBank/DDBJ databases">
        <title>Complete genome sequencing of Anaerostipes rhamnosivorans.</title>
        <authorList>
            <person name="Bui T.P.N."/>
            <person name="de Vos W.M."/>
        </authorList>
    </citation>
    <scope>NUCLEOTIDE SEQUENCE [LARGE SCALE GENOMIC DNA]</scope>
    <source>
        <strain evidence="6 7">1y2</strain>
    </source>
</reference>
<keyword evidence="3" id="KW-0285">Flavoprotein</keyword>
<proteinExistence type="predicted"/>
<evidence type="ECO:0000256" key="5">
    <source>
        <dbReference type="ARBA" id="ARBA00023002"/>
    </source>
</evidence>
<evidence type="ECO:0000313" key="6">
    <source>
        <dbReference type="EMBL" id="QCP36691.1"/>
    </source>
</evidence>
<dbReference type="Gene3D" id="3.20.20.70">
    <property type="entry name" value="Aldolase class I"/>
    <property type="match status" value="1"/>
</dbReference>
<evidence type="ECO:0000256" key="3">
    <source>
        <dbReference type="ARBA" id="ARBA00022630"/>
    </source>
</evidence>
<comment type="function">
    <text evidence="1">Nitronate monooxygenase that uses molecular oxygen to catalyze the oxidative denitrification of alkyl nitronates. Acts on propionate 3-nitronate (P3N), the presumed physiological substrate. Probably functions in the detoxification of P3N, a metabolic poison produced by plants and fungi as a defense mechanism.</text>
</comment>
<dbReference type="EMBL" id="CP040058">
    <property type="protein sequence ID" value="QCP36691.1"/>
    <property type="molecule type" value="Genomic_DNA"/>
</dbReference>
<organism evidence="6 7">
    <name type="scientific">Anaerostipes rhamnosivorans</name>
    <dbReference type="NCBI Taxonomy" id="1229621"/>
    <lineage>
        <taxon>Bacteria</taxon>
        <taxon>Bacillati</taxon>
        <taxon>Bacillota</taxon>
        <taxon>Clostridia</taxon>
        <taxon>Lachnospirales</taxon>
        <taxon>Lachnospiraceae</taxon>
        <taxon>Anaerostipes</taxon>
    </lineage>
</organism>
<sequence>MEVKPLKIGDLVAKIPIIQGGMGVGVSLSSLAGAVAKEGGIGVLSAAQIGYDEPDFEKDPEGANMRAMKKHIKKAREIAPNGIIGINIMVATRLYANYVKEAIANGIDLIISGAGLPTELPALAKGSKTKLVPIVSPKKSARVILKMWDKKHQTAPDALLIEGPKAGGHLGFKYEELVNDETYENYDDTIQEIIDMVKPYEEKYEKEIPVIVAGGISSKEDMEHCLSMGASGVQIATPFVTTEECDAHIKYKEAYINCKKEDITIVKSPVGMPGRAIKNKFMDMVQREGRIKPKHCFNCMSACNPAETVYCITERLIEAVKGNIDDGLIFCGADAWKCNKITTVKDVIGSYLR</sequence>
<name>A0A4P8II34_9FIRM</name>
<evidence type="ECO:0000313" key="7">
    <source>
        <dbReference type="Proteomes" id="UP000298653"/>
    </source>
</evidence>
<dbReference type="RefSeq" id="WP_137329874.1">
    <property type="nucleotide sequence ID" value="NZ_CP040058.1"/>
</dbReference>
<dbReference type="InterPro" id="IPR013785">
    <property type="entry name" value="Aldolase_TIM"/>
</dbReference>
<protein>
    <recommendedName>
        <fullName evidence="2">Probable nitronate monooxygenase</fullName>
    </recommendedName>
</protein>
<dbReference type="InterPro" id="IPR004136">
    <property type="entry name" value="NMO"/>
</dbReference>
<dbReference type="AlphaFoldDB" id="A0A4P8II34"/>
<dbReference type="Pfam" id="PF03060">
    <property type="entry name" value="NMO"/>
    <property type="match status" value="1"/>
</dbReference>
<dbReference type="KEGG" id="arf:AR1Y2_3237"/>
<accession>A0A4P8II34</accession>
<dbReference type="SUPFAM" id="SSF51412">
    <property type="entry name" value="Inosine monophosphate dehydrogenase (IMPDH)"/>
    <property type="match status" value="1"/>
</dbReference>
<evidence type="ECO:0000256" key="4">
    <source>
        <dbReference type="ARBA" id="ARBA00022643"/>
    </source>
</evidence>
<dbReference type="PANTHER" id="PTHR32332:SF18">
    <property type="entry name" value="2-NITROPROPANE DIOXYGENASE"/>
    <property type="match status" value="1"/>
</dbReference>
<gene>
    <name evidence="6" type="ORF">AR1Y2_3237</name>
</gene>